<keyword evidence="2" id="KW-1185">Reference proteome</keyword>
<dbReference type="EMBL" id="BTSX01000002">
    <property type="protein sequence ID" value="GMS86970.1"/>
    <property type="molecule type" value="Genomic_DNA"/>
</dbReference>
<evidence type="ECO:0000313" key="1">
    <source>
        <dbReference type="EMBL" id="GMS86970.1"/>
    </source>
</evidence>
<comment type="caution">
    <text evidence="1">The sequence shown here is derived from an EMBL/GenBank/DDBJ whole genome shotgun (WGS) entry which is preliminary data.</text>
</comment>
<name>A0AAV5T3P6_9BILA</name>
<reference evidence="1" key="1">
    <citation type="submission" date="2023-10" db="EMBL/GenBank/DDBJ databases">
        <title>Genome assembly of Pristionchus species.</title>
        <authorList>
            <person name="Yoshida K."/>
            <person name="Sommer R.J."/>
        </authorList>
    </citation>
    <scope>NUCLEOTIDE SEQUENCE</scope>
    <source>
        <strain evidence="1">RS0144</strain>
    </source>
</reference>
<accession>A0AAV5T3P6</accession>
<protein>
    <submittedName>
        <fullName evidence="1">Uncharacterized protein</fullName>
    </submittedName>
</protein>
<evidence type="ECO:0000313" key="2">
    <source>
        <dbReference type="Proteomes" id="UP001432027"/>
    </source>
</evidence>
<sequence length="149" mass="17106">MHWYKKIYNKMRMCWMIDFTCRPTFSDLLKFMEDYSCEDTVIESVKVESTMSPREHEPRSKLKTIGNRLRRFFAPKPRASLSSPLPSLLDGYCSFYGPSIFDQNSAALREIALQELEIGDTILGTGYFGIVREGRIDSRSVASLSDLLS</sequence>
<gene>
    <name evidence="1" type="ORF">PENTCL1PPCAC_9145</name>
</gene>
<organism evidence="1 2">
    <name type="scientific">Pristionchus entomophagus</name>
    <dbReference type="NCBI Taxonomy" id="358040"/>
    <lineage>
        <taxon>Eukaryota</taxon>
        <taxon>Metazoa</taxon>
        <taxon>Ecdysozoa</taxon>
        <taxon>Nematoda</taxon>
        <taxon>Chromadorea</taxon>
        <taxon>Rhabditida</taxon>
        <taxon>Rhabditina</taxon>
        <taxon>Diplogasteromorpha</taxon>
        <taxon>Diplogasteroidea</taxon>
        <taxon>Neodiplogasteridae</taxon>
        <taxon>Pristionchus</taxon>
    </lineage>
</organism>
<proteinExistence type="predicted"/>
<dbReference type="Proteomes" id="UP001432027">
    <property type="component" value="Unassembled WGS sequence"/>
</dbReference>
<dbReference type="AlphaFoldDB" id="A0AAV5T3P6"/>